<evidence type="ECO:0008006" key="4">
    <source>
        <dbReference type="Google" id="ProtNLM"/>
    </source>
</evidence>
<gene>
    <name evidence="2" type="ordered locus">Thal_1537</name>
</gene>
<dbReference type="STRING" id="638303.Thal_1537"/>
<dbReference type="EMBL" id="CP001931">
    <property type="protein sequence ID" value="ADC90166.1"/>
    <property type="molecule type" value="Genomic_DNA"/>
</dbReference>
<keyword evidence="1" id="KW-0812">Transmembrane</keyword>
<dbReference type="AlphaFoldDB" id="D3SN36"/>
<evidence type="ECO:0000256" key="1">
    <source>
        <dbReference type="SAM" id="Phobius"/>
    </source>
</evidence>
<evidence type="ECO:0000313" key="3">
    <source>
        <dbReference type="Proteomes" id="UP000002043"/>
    </source>
</evidence>
<sequence>MKVLYRFLAATAVLMAILGMFLPLVPTVPFLLLALFFLSKSSKRDIVRLKRLPILGERIYSLIKKRKGSKVG</sequence>
<keyword evidence="1" id="KW-0472">Membrane</keyword>
<dbReference type="Proteomes" id="UP000002043">
    <property type="component" value="Chromosome"/>
</dbReference>
<dbReference type="HOGENOM" id="CLU_2720973_0_0_0"/>
<reference evidence="3" key="1">
    <citation type="journal article" date="2010" name="Stand. Genomic Sci.">
        <title>Complete genome sequence of Thermocrinis albus type strain (HI 11/12T).</title>
        <authorList>
            <person name="Wirth R."/>
            <person name="Sikorski J."/>
            <person name="Brambilla E."/>
            <person name="Misra M."/>
            <person name="Lapidus A."/>
            <person name="Copeland A."/>
            <person name="Nolan M."/>
            <person name="Lucas S."/>
            <person name="Chen F."/>
            <person name="Tice H."/>
            <person name="Cheng J.F."/>
            <person name="Han C."/>
            <person name="Detter J.C."/>
            <person name="Tapia R."/>
            <person name="Bruce D."/>
            <person name="Goodwin L."/>
            <person name="Pitluck S."/>
            <person name="Pati A."/>
            <person name="Anderson I."/>
            <person name="Ivanova N."/>
            <person name="Mavromatis K."/>
            <person name="Mikhailova N."/>
            <person name="Chen A."/>
            <person name="Palaniappan K."/>
            <person name="Bilek Y."/>
            <person name="Hader T."/>
            <person name="Land M."/>
            <person name="Hauser L."/>
            <person name="Chang Y.J."/>
            <person name="Jeffries C.D."/>
            <person name="Tindall B.J."/>
            <person name="Rohde M."/>
            <person name="Goker M."/>
            <person name="Bristow J."/>
            <person name="Eisen J.A."/>
            <person name="Markowitz V."/>
            <person name="Hugenholtz P."/>
            <person name="Kyrpides N.C."/>
            <person name="Klenk H.P."/>
        </authorList>
    </citation>
    <scope>NUCLEOTIDE SEQUENCE [LARGE SCALE GENOMIC DNA]</scope>
    <source>
        <strain evidence="3">DSM 14484 / JCM 11386 / HI 11/12</strain>
    </source>
</reference>
<dbReference type="PANTHER" id="PTHR35813">
    <property type="entry name" value="INNER MEMBRANE PROTEIN YBAN"/>
    <property type="match status" value="1"/>
</dbReference>
<dbReference type="PANTHER" id="PTHR35813:SF1">
    <property type="entry name" value="INNER MEMBRANE PROTEIN YBAN"/>
    <property type="match status" value="1"/>
</dbReference>
<dbReference type="InterPro" id="IPR007401">
    <property type="entry name" value="DUF454"/>
</dbReference>
<evidence type="ECO:0000313" key="2">
    <source>
        <dbReference type="EMBL" id="ADC90166.1"/>
    </source>
</evidence>
<accession>D3SN36</accession>
<dbReference type="RefSeq" id="WP_012992572.1">
    <property type="nucleotide sequence ID" value="NC_013894.1"/>
</dbReference>
<protein>
    <recommendedName>
        <fullName evidence="4">Transmembrane protein</fullName>
    </recommendedName>
</protein>
<name>D3SN36_THEAH</name>
<feature type="transmembrane region" description="Helical" evidence="1">
    <location>
        <begin position="12"/>
        <end position="38"/>
    </location>
</feature>
<organism evidence="2 3">
    <name type="scientific">Thermocrinis albus (strain DSM 14484 / JCM 11386 / HI 11/12)</name>
    <dbReference type="NCBI Taxonomy" id="638303"/>
    <lineage>
        <taxon>Bacteria</taxon>
        <taxon>Pseudomonadati</taxon>
        <taxon>Aquificota</taxon>
        <taxon>Aquificia</taxon>
        <taxon>Aquificales</taxon>
        <taxon>Aquificaceae</taxon>
        <taxon>Thermocrinis</taxon>
    </lineage>
</organism>
<dbReference type="Pfam" id="PF04304">
    <property type="entry name" value="DUF454"/>
    <property type="match status" value="1"/>
</dbReference>
<dbReference type="KEGG" id="tal:Thal_1537"/>
<dbReference type="GO" id="GO:0005886">
    <property type="term" value="C:plasma membrane"/>
    <property type="evidence" value="ECO:0007669"/>
    <property type="project" value="TreeGrafter"/>
</dbReference>
<proteinExistence type="predicted"/>
<keyword evidence="1" id="KW-1133">Transmembrane helix</keyword>
<keyword evidence="3" id="KW-1185">Reference proteome</keyword>